<gene>
    <name evidence="3" type="ORF">OO017_10435</name>
</gene>
<feature type="domain" description="GH15-like" evidence="1">
    <location>
        <begin position="231"/>
        <end position="594"/>
    </location>
</feature>
<dbReference type="GO" id="GO:0016787">
    <property type="term" value="F:hydrolase activity"/>
    <property type="evidence" value="ECO:0007669"/>
    <property type="project" value="UniProtKB-KW"/>
</dbReference>
<evidence type="ECO:0000313" key="3">
    <source>
        <dbReference type="EMBL" id="MCX2740363.1"/>
    </source>
</evidence>
<dbReference type="SUPFAM" id="SSF48208">
    <property type="entry name" value="Six-hairpin glycosidases"/>
    <property type="match status" value="1"/>
</dbReference>
<comment type="caution">
    <text evidence="3">The sequence shown here is derived from an EMBL/GenBank/DDBJ whole genome shotgun (WGS) entry which is preliminary data.</text>
</comment>
<dbReference type="InterPro" id="IPR012341">
    <property type="entry name" value="6hp_glycosidase-like_sf"/>
</dbReference>
<evidence type="ECO:0000259" key="1">
    <source>
        <dbReference type="Pfam" id="PF00723"/>
    </source>
</evidence>
<dbReference type="RefSeq" id="WP_266052422.1">
    <property type="nucleotide sequence ID" value="NZ_JAPFQO010000006.1"/>
</dbReference>
<keyword evidence="4" id="KW-1185">Reference proteome</keyword>
<name>A0ABT3RES2_9BACT</name>
<dbReference type="PANTHER" id="PTHR31616:SF0">
    <property type="entry name" value="GLUCAN 1,4-ALPHA-GLUCOSIDASE"/>
    <property type="match status" value="1"/>
</dbReference>
<protein>
    <submittedName>
        <fullName evidence="3">Glycoside hydrolase family 15 protein</fullName>
    </submittedName>
</protein>
<reference evidence="3 4" key="1">
    <citation type="submission" date="2022-11" db="EMBL/GenBank/DDBJ databases">
        <title>The characterization of three novel Bacteroidetes species and genomic analysis of their roles in tidal elemental geochemical cycles.</title>
        <authorList>
            <person name="Ma K.-J."/>
        </authorList>
    </citation>
    <scope>NUCLEOTIDE SEQUENCE [LARGE SCALE GENOMIC DNA]</scope>
    <source>
        <strain evidence="3 4">M82</strain>
    </source>
</reference>
<feature type="domain" description="Trehalase-like N-terminal" evidence="2">
    <location>
        <begin position="9"/>
        <end position="148"/>
    </location>
</feature>
<dbReference type="PANTHER" id="PTHR31616">
    <property type="entry name" value="TREHALASE"/>
    <property type="match status" value="1"/>
</dbReference>
<dbReference type="EMBL" id="JAPFQO010000006">
    <property type="protein sequence ID" value="MCX2740363.1"/>
    <property type="molecule type" value="Genomic_DNA"/>
</dbReference>
<evidence type="ECO:0000313" key="4">
    <source>
        <dbReference type="Proteomes" id="UP001207228"/>
    </source>
</evidence>
<organism evidence="3 4">
    <name type="scientific">Pontibacter anaerobius</name>
    <dbReference type="NCBI Taxonomy" id="2993940"/>
    <lineage>
        <taxon>Bacteria</taxon>
        <taxon>Pseudomonadati</taxon>
        <taxon>Bacteroidota</taxon>
        <taxon>Cytophagia</taxon>
        <taxon>Cytophagales</taxon>
        <taxon>Hymenobacteraceae</taxon>
        <taxon>Pontibacter</taxon>
    </lineage>
</organism>
<dbReference type="InterPro" id="IPR008928">
    <property type="entry name" value="6-hairpin_glycosidase_sf"/>
</dbReference>
<dbReference type="Gene3D" id="1.50.10.10">
    <property type="match status" value="1"/>
</dbReference>
<dbReference type="Pfam" id="PF19291">
    <property type="entry name" value="TREH_N"/>
    <property type="match status" value="1"/>
</dbReference>
<accession>A0ABT3RES2</accession>
<keyword evidence="3" id="KW-0378">Hydrolase</keyword>
<dbReference type="InterPro" id="IPR045582">
    <property type="entry name" value="Trehalase-like_N"/>
</dbReference>
<dbReference type="Proteomes" id="UP001207228">
    <property type="component" value="Unassembled WGS sequence"/>
</dbReference>
<proteinExistence type="predicted"/>
<dbReference type="InterPro" id="IPR011613">
    <property type="entry name" value="GH15-like"/>
</dbReference>
<evidence type="ECO:0000259" key="2">
    <source>
        <dbReference type="Pfam" id="PF19291"/>
    </source>
</evidence>
<dbReference type="Pfam" id="PF00723">
    <property type="entry name" value="Glyco_hydro_15"/>
    <property type="match status" value="1"/>
</dbReference>
<sequence length="610" mass="69828">MTEGKNEHQSIADHGVIGDLNTVALVGLKGTIDFMCFPYFDSPSIFSALLDSEKGGCFSIKPTCDDMKHKQLYLPDTNVLLTRFLSEKGIGEITDFMPVEEQNQGNMLIRRVSCVHGDLTFEMKCSPRFNYARSPHTTKRQSDNEVIFTSQGDDGVHIRLKSKVPVQISEGDATATFCLKTGDKVDFLMDLETCDTPPSHDLEDFVTKCLYDTINYWKSWIELCTYKGRWMEIVNRSALALKLMTSHDYGSLVAAPTFGLPEQIGGVRNWDYRYTWIRDASFTVYALLRLGYRKEAKDFVGWVDRQCDDVGSAGHLRLMYTLAGKVELKETTLDYLAGYKGSRPVRIGNAAANQVQLDIYGELLDSVYLYDKYGDPISFEFWDDLRQQVEWVCDNWHLEDEGIWEVRGGKKPFLYSRMMCWVAIDRAMKIASNHSYPLPARWREERDKIFFSIHQDFWNEKLQSFVQYKGADTVDAATLLMPLIRFISPKDPRWLSTLKRIEERLVSDALVFRYRNEERFDGLAGGEGTFSMCTFWYVECLAKSGQVDKARLYFEKMLGYSNHLGLYAEMLGLNGDQLGNFPQAFTHLGLISAALSINDILEGKENKKRI</sequence>